<gene>
    <name evidence="2" type="ORF">GC098_07145</name>
</gene>
<name>A0ABX1XS17_9BACL</name>
<accession>A0ABX1XS17</accession>
<protein>
    <submittedName>
        <fullName evidence="2">Glycosyltransferase</fullName>
    </submittedName>
</protein>
<evidence type="ECO:0000259" key="1">
    <source>
        <dbReference type="Pfam" id="PF00535"/>
    </source>
</evidence>
<dbReference type="Pfam" id="PF00535">
    <property type="entry name" value="Glycos_transf_2"/>
    <property type="match status" value="1"/>
</dbReference>
<reference evidence="2 3" key="1">
    <citation type="submission" date="2019-10" db="EMBL/GenBank/DDBJ databases">
        <title>Description of Paenibacillus terrestris sp. nov.</title>
        <authorList>
            <person name="Carlier A."/>
            <person name="Qi S."/>
        </authorList>
    </citation>
    <scope>NUCLEOTIDE SEQUENCE [LARGE SCALE GENOMIC DNA]</scope>
    <source>
        <strain evidence="2 3">LMG 31458</strain>
    </source>
</reference>
<dbReference type="SUPFAM" id="SSF53448">
    <property type="entry name" value="Nucleotide-diphospho-sugar transferases"/>
    <property type="match status" value="1"/>
</dbReference>
<organism evidence="2 3">
    <name type="scientific">Paenibacillus phytorum</name>
    <dbReference type="NCBI Taxonomy" id="2654977"/>
    <lineage>
        <taxon>Bacteria</taxon>
        <taxon>Bacillati</taxon>
        <taxon>Bacillota</taxon>
        <taxon>Bacilli</taxon>
        <taxon>Bacillales</taxon>
        <taxon>Paenibacillaceae</taxon>
        <taxon>Paenibacillus</taxon>
    </lineage>
</organism>
<sequence length="303" mass="34303">MKNITIAICTRNRIADITKCIDSISRQVELYCEVEILIVDDGDIKKEQLHLFEAILSKIKFMKLSYFKKLKAGIWLSRVECVKIAVHEIILYLDDDVELDDPYYISKLLKNYEDDASLAGVGGIAKGLYSSKIANALGVATFQMSSSLGKLSKSGLAGSIANWNKAKSNFETEFFHGCNMSFKKSSLKDMKPLSWMENYAVGDDLYMCYYASKYGRLVIDPDLKIIHHESPQSRDKAENVSKAKVVNHYYFLKMKQAGILNYGALLWTIVYSIVKEMVKKNNDASIGYLKGIKFLLFAKKESI</sequence>
<evidence type="ECO:0000313" key="2">
    <source>
        <dbReference type="EMBL" id="NOU71204.1"/>
    </source>
</evidence>
<dbReference type="Proteomes" id="UP000616779">
    <property type="component" value="Unassembled WGS sequence"/>
</dbReference>
<feature type="domain" description="Glycosyltransferase 2-like" evidence="1">
    <location>
        <begin position="5"/>
        <end position="123"/>
    </location>
</feature>
<dbReference type="InterPro" id="IPR050834">
    <property type="entry name" value="Glycosyltransf_2"/>
</dbReference>
<keyword evidence="3" id="KW-1185">Reference proteome</keyword>
<dbReference type="PANTHER" id="PTHR43685">
    <property type="entry name" value="GLYCOSYLTRANSFERASE"/>
    <property type="match status" value="1"/>
</dbReference>
<proteinExistence type="predicted"/>
<dbReference type="CDD" id="cd00761">
    <property type="entry name" value="Glyco_tranf_GTA_type"/>
    <property type="match status" value="1"/>
</dbReference>
<dbReference type="Gene3D" id="3.90.550.10">
    <property type="entry name" value="Spore Coat Polysaccharide Biosynthesis Protein SpsA, Chain A"/>
    <property type="match status" value="1"/>
</dbReference>
<comment type="caution">
    <text evidence="2">The sequence shown here is derived from an EMBL/GenBank/DDBJ whole genome shotgun (WGS) entry which is preliminary data.</text>
</comment>
<dbReference type="EMBL" id="WHOA01000043">
    <property type="protein sequence ID" value="NOU71204.1"/>
    <property type="molecule type" value="Genomic_DNA"/>
</dbReference>
<dbReference type="InterPro" id="IPR029044">
    <property type="entry name" value="Nucleotide-diphossugar_trans"/>
</dbReference>
<dbReference type="PANTHER" id="PTHR43685:SF3">
    <property type="entry name" value="SLR2126 PROTEIN"/>
    <property type="match status" value="1"/>
</dbReference>
<dbReference type="InterPro" id="IPR001173">
    <property type="entry name" value="Glyco_trans_2-like"/>
</dbReference>
<evidence type="ECO:0000313" key="3">
    <source>
        <dbReference type="Proteomes" id="UP000616779"/>
    </source>
</evidence>
<dbReference type="RefSeq" id="WP_171642397.1">
    <property type="nucleotide sequence ID" value="NZ_WHOA01000043.1"/>
</dbReference>